<dbReference type="Proteomes" id="UP000237347">
    <property type="component" value="Unassembled WGS sequence"/>
</dbReference>
<evidence type="ECO:0000313" key="2">
    <source>
        <dbReference type="Proteomes" id="UP000237347"/>
    </source>
</evidence>
<accession>A0AAW0INY3</accession>
<dbReference type="AlphaFoldDB" id="A0AAW0INY3"/>
<organism evidence="1 2">
    <name type="scientific">Quercus suber</name>
    <name type="common">Cork oak</name>
    <dbReference type="NCBI Taxonomy" id="58331"/>
    <lineage>
        <taxon>Eukaryota</taxon>
        <taxon>Viridiplantae</taxon>
        <taxon>Streptophyta</taxon>
        <taxon>Embryophyta</taxon>
        <taxon>Tracheophyta</taxon>
        <taxon>Spermatophyta</taxon>
        <taxon>Magnoliopsida</taxon>
        <taxon>eudicotyledons</taxon>
        <taxon>Gunneridae</taxon>
        <taxon>Pentapetalae</taxon>
        <taxon>rosids</taxon>
        <taxon>fabids</taxon>
        <taxon>Fagales</taxon>
        <taxon>Fagaceae</taxon>
        <taxon>Quercus</taxon>
    </lineage>
</organism>
<reference evidence="1 2" key="1">
    <citation type="journal article" date="2018" name="Sci. Data">
        <title>The draft genome sequence of cork oak.</title>
        <authorList>
            <person name="Ramos A.M."/>
            <person name="Usie A."/>
            <person name="Barbosa P."/>
            <person name="Barros P.M."/>
            <person name="Capote T."/>
            <person name="Chaves I."/>
            <person name="Simoes F."/>
            <person name="Abreu I."/>
            <person name="Carrasquinho I."/>
            <person name="Faro C."/>
            <person name="Guimaraes J.B."/>
            <person name="Mendonca D."/>
            <person name="Nobrega F."/>
            <person name="Rodrigues L."/>
            <person name="Saibo N.J.M."/>
            <person name="Varela M.C."/>
            <person name="Egas C."/>
            <person name="Matos J."/>
            <person name="Miguel C.M."/>
            <person name="Oliveira M.M."/>
            <person name="Ricardo C.P."/>
            <person name="Goncalves S."/>
        </authorList>
    </citation>
    <scope>NUCLEOTIDE SEQUENCE [LARGE SCALE GENOMIC DNA]</scope>
    <source>
        <strain evidence="2">cv. HL8</strain>
    </source>
</reference>
<keyword evidence="2" id="KW-1185">Reference proteome</keyword>
<evidence type="ECO:0000313" key="1">
    <source>
        <dbReference type="EMBL" id="KAK7815912.1"/>
    </source>
</evidence>
<protein>
    <submittedName>
        <fullName evidence="1">Uncharacterized protein</fullName>
    </submittedName>
</protein>
<comment type="caution">
    <text evidence="1">The sequence shown here is derived from an EMBL/GenBank/DDBJ whole genome shotgun (WGS) entry which is preliminary data.</text>
</comment>
<dbReference type="EMBL" id="PKMF04000972">
    <property type="protein sequence ID" value="KAK7815912.1"/>
    <property type="molecule type" value="Genomic_DNA"/>
</dbReference>
<name>A0AAW0INY3_QUESU</name>
<proteinExistence type="predicted"/>
<sequence length="97" mass="10748">MCLDTSYDMGSMAHDDVGPSHTFAHRDTSRSHPHPLLHLCCPPLIRLPTDYPTAPVDVCGRDEMRFMPTPSAVPLSLCISSSSRQNTHHPPTRGFTH</sequence>
<gene>
    <name evidence="1" type="ORF">CFP56_000958</name>
</gene>